<dbReference type="InterPro" id="IPR000195">
    <property type="entry name" value="Rab-GAP-TBC_dom"/>
</dbReference>
<accession>A0A2T9YB58</accession>
<dbReference type="Proteomes" id="UP000245383">
    <property type="component" value="Unassembled WGS sequence"/>
</dbReference>
<dbReference type="InterPro" id="IPR035969">
    <property type="entry name" value="Rab-GAP_TBC_sf"/>
</dbReference>
<gene>
    <name evidence="3" type="ORF">BB561_005295</name>
</gene>
<organism evidence="3 4">
    <name type="scientific">Smittium simulii</name>
    <dbReference type="NCBI Taxonomy" id="133385"/>
    <lineage>
        <taxon>Eukaryota</taxon>
        <taxon>Fungi</taxon>
        <taxon>Fungi incertae sedis</taxon>
        <taxon>Zoopagomycota</taxon>
        <taxon>Kickxellomycotina</taxon>
        <taxon>Harpellomycetes</taxon>
        <taxon>Harpellales</taxon>
        <taxon>Legeriomycetaceae</taxon>
        <taxon>Smittium</taxon>
    </lineage>
</organism>
<dbReference type="PANTHER" id="PTHR47219">
    <property type="entry name" value="RAB GTPASE-ACTIVATING PROTEIN 1-LIKE"/>
    <property type="match status" value="1"/>
</dbReference>
<sequence>MNNNDAQTILDASDFFQENSNDYKAVQKLSAGSVQSYQNSTATETTPPLNSDKPEFSASQLQNISPVPIENTNNANSPNNNLIDGIINRRNSNLYTIEKLSQLNLNSFETSVPSLEKSIKNAVLVAKYLENFEKNVDYQTSMINLRSKSSKKTSVSKSNERKTSKNVPQSNATSDLSGNANNPESEKILAANKELDSSSKKKSLLEVDKNPQDSAIDSIVSSYDSPNTQSQKYHFRSNRNPNRISTLYQDINPSSKTTKIFANALLKAGFSSIAIGVAQSSAKPGLNDGLVDMENNFYQKTSVTSLDFDTISANSANNLDNVERLGSLDLSSLQILDEQVASTKQLAVTEIRAKRLQYIEYIDAFGFLSFNSLDPNKSNKIEAVSSSNAPTTLPKDSKKDIDEWGLILSSFSSYDIKKSQKFQTLAKNGLPNVMRPQIYWHLLNIQSVYGEILNGTGFIDEYNNFCDAECDSVLQEVIERDLPRSFPNHAYFYDESCQGIQKLRRILRAYVRYNPEVGYCQGMNQVAGVLLILGMPEVETFWSLAALLDTYMLDYFTPTLAQLRVHAAVFDLLLFDHNKKLATHLQEGGCESLMYVTPWFMTVFTMSLPWESALRVWDWFIFRGTKILFRVALGIMDICSKELLTNCKTIDKQLGILLHLPDDWVTPEKLVAAANKIKLTTNQIERKTDIVIKRLSSQMN</sequence>
<comment type="caution">
    <text evidence="3">The sequence shown here is derived from an EMBL/GenBank/DDBJ whole genome shotgun (WGS) entry which is preliminary data.</text>
</comment>
<proteinExistence type="predicted"/>
<dbReference type="GO" id="GO:0031267">
    <property type="term" value="F:small GTPase binding"/>
    <property type="evidence" value="ECO:0007669"/>
    <property type="project" value="TreeGrafter"/>
</dbReference>
<evidence type="ECO:0000313" key="3">
    <source>
        <dbReference type="EMBL" id="PVU89524.1"/>
    </source>
</evidence>
<dbReference type="Pfam" id="PF00566">
    <property type="entry name" value="RabGAP-TBC"/>
    <property type="match status" value="1"/>
</dbReference>
<dbReference type="Gene3D" id="1.10.472.80">
    <property type="entry name" value="Ypt/Rab-GAP domain of gyp1p, domain 3"/>
    <property type="match status" value="1"/>
</dbReference>
<name>A0A2T9YB58_9FUNG</name>
<dbReference type="FunFam" id="1.10.8.270:FF:000016">
    <property type="entry name" value="TBC1 domain family member 2A"/>
    <property type="match status" value="1"/>
</dbReference>
<dbReference type="PROSITE" id="PS50086">
    <property type="entry name" value="TBC_RABGAP"/>
    <property type="match status" value="1"/>
</dbReference>
<evidence type="ECO:0000313" key="4">
    <source>
        <dbReference type="Proteomes" id="UP000245383"/>
    </source>
</evidence>
<feature type="region of interest" description="Disordered" evidence="1">
    <location>
        <begin position="147"/>
        <end position="183"/>
    </location>
</feature>
<dbReference type="GO" id="GO:0005096">
    <property type="term" value="F:GTPase activator activity"/>
    <property type="evidence" value="ECO:0007669"/>
    <property type="project" value="TreeGrafter"/>
</dbReference>
<feature type="domain" description="Rab-GAP TBC" evidence="2">
    <location>
        <begin position="429"/>
        <end position="624"/>
    </location>
</feature>
<feature type="compositionally biased region" description="Polar residues" evidence="1">
    <location>
        <begin position="37"/>
        <end position="49"/>
    </location>
</feature>
<keyword evidence="4" id="KW-1185">Reference proteome</keyword>
<feature type="region of interest" description="Disordered" evidence="1">
    <location>
        <begin position="37"/>
        <end position="58"/>
    </location>
</feature>
<dbReference type="PANTHER" id="PTHR47219:SF9">
    <property type="entry name" value="GTPASE ACTIVATING PROTEIN AND CENTROSOME-ASSOCIATED, ISOFORM B"/>
    <property type="match status" value="1"/>
</dbReference>
<evidence type="ECO:0000259" key="2">
    <source>
        <dbReference type="PROSITE" id="PS50086"/>
    </source>
</evidence>
<dbReference type="SMART" id="SM00164">
    <property type="entry name" value="TBC"/>
    <property type="match status" value="1"/>
</dbReference>
<dbReference type="OrthoDB" id="159449at2759"/>
<feature type="region of interest" description="Disordered" evidence="1">
    <location>
        <begin position="217"/>
        <end position="241"/>
    </location>
</feature>
<dbReference type="STRING" id="133385.A0A2T9YB58"/>
<protein>
    <recommendedName>
        <fullName evidence="2">Rab-GAP TBC domain-containing protein</fullName>
    </recommendedName>
</protein>
<dbReference type="EMBL" id="MBFR01000308">
    <property type="protein sequence ID" value="PVU89524.1"/>
    <property type="molecule type" value="Genomic_DNA"/>
</dbReference>
<dbReference type="SUPFAM" id="SSF47923">
    <property type="entry name" value="Ypt/Rab-GAP domain of gyp1p"/>
    <property type="match status" value="2"/>
</dbReference>
<dbReference type="InterPro" id="IPR050302">
    <property type="entry name" value="Rab_GAP_TBC_domain"/>
</dbReference>
<dbReference type="AlphaFoldDB" id="A0A2T9YB58"/>
<reference evidence="3 4" key="1">
    <citation type="journal article" date="2018" name="MBio">
        <title>Comparative Genomics Reveals the Core Gene Toolbox for the Fungus-Insect Symbiosis.</title>
        <authorList>
            <person name="Wang Y."/>
            <person name="Stata M."/>
            <person name="Wang W."/>
            <person name="Stajich J.E."/>
            <person name="White M.M."/>
            <person name="Moncalvo J.M."/>
        </authorList>
    </citation>
    <scope>NUCLEOTIDE SEQUENCE [LARGE SCALE GENOMIC DNA]</scope>
    <source>
        <strain evidence="3 4">SWE-8-4</strain>
    </source>
</reference>
<dbReference type="Gene3D" id="1.10.8.270">
    <property type="entry name" value="putative rabgap domain of human tbc1 domain family member 14 like domains"/>
    <property type="match status" value="1"/>
</dbReference>
<evidence type="ECO:0000256" key="1">
    <source>
        <dbReference type="SAM" id="MobiDB-lite"/>
    </source>
</evidence>
<feature type="compositionally biased region" description="Polar residues" evidence="1">
    <location>
        <begin position="165"/>
        <end position="183"/>
    </location>
</feature>